<dbReference type="Proteomes" id="UP000030928">
    <property type="component" value="Segment"/>
</dbReference>
<dbReference type="InterPro" id="IPR023346">
    <property type="entry name" value="Lysozyme-like_dom_sf"/>
</dbReference>
<evidence type="ECO:0000256" key="2">
    <source>
        <dbReference type="ARBA" id="ARBA00022465"/>
    </source>
</evidence>
<dbReference type="CDD" id="cd00118">
    <property type="entry name" value="LysM"/>
    <property type="match status" value="1"/>
</dbReference>
<feature type="coiled-coil region" evidence="9">
    <location>
        <begin position="19"/>
        <end position="81"/>
    </location>
</feature>
<dbReference type="PANTHER" id="PTHR37813">
    <property type="entry name" value="FELS-2 PROPHAGE PROTEIN"/>
    <property type="match status" value="1"/>
</dbReference>
<evidence type="ECO:0000256" key="9">
    <source>
        <dbReference type="SAM" id="Coils"/>
    </source>
</evidence>
<dbReference type="Pfam" id="PF00877">
    <property type="entry name" value="NLPC_P60"/>
    <property type="match status" value="1"/>
</dbReference>
<dbReference type="SUPFAM" id="SSF54001">
    <property type="entry name" value="Cysteine proteinases"/>
    <property type="match status" value="1"/>
</dbReference>
<protein>
    <submittedName>
        <fullName evidence="12">Tape measure protein</fullName>
    </submittedName>
</protein>
<dbReference type="InterPro" id="IPR036779">
    <property type="entry name" value="LysM_dom_sf"/>
</dbReference>
<feature type="coiled-coil region" evidence="9">
    <location>
        <begin position="149"/>
        <end position="207"/>
    </location>
</feature>
<dbReference type="EMBL" id="KM514685">
    <property type="protein sequence ID" value="AIS73881.1"/>
    <property type="molecule type" value="Genomic_DNA"/>
</dbReference>
<keyword evidence="8" id="KW-0788">Thiol protease</keyword>
<feature type="coiled-coil region" evidence="9">
    <location>
        <begin position="1619"/>
        <end position="1653"/>
    </location>
</feature>
<evidence type="ECO:0000256" key="4">
    <source>
        <dbReference type="ARBA" id="ARBA00022670"/>
    </source>
</evidence>
<name>A0A0A7DMV4_9CAUD</name>
<evidence type="ECO:0000313" key="12">
    <source>
        <dbReference type="EMBL" id="AIS73881.1"/>
    </source>
</evidence>
<dbReference type="GO" id="GO:0098003">
    <property type="term" value="P:viral tail assembly"/>
    <property type="evidence" value="ECO:0007669"/>
    <property type="project" value="UniProtKB-KW"/>
</dbReference>
<dbReference type="PROSITE" id="PS51935">
    <property type="entry name" value="NLPC_P60"/>
    <property type="match status" value="1"/>
</dbReference>
<dbReference type="KEGG" id="vg:23681226"/>
<evidence type="ECO:0000256" key="8">
    <source>
        <dbReference type="ARBA" id="ARBA00022807"/>
    </source>
</evidence>
<feature type="domain" description="LysM" evidence="10">
    <location>
        <begin position="1418"/>
        <end position="1462"/>
    </location>
</feature>
<dbReference type="SUPFAM" id="SSF54106">
    <property type="entry name" value="LysM domain"/>
    <property type="match status" value="1"/>
</dbReference>
<dbReference type="Gene3D" id="3.10.350.10">
    <property type="entry name" value="LysM domain"/>
    <property type="match status" value="1"/>
</dbReference>
<accession>A0A0A7DMV4</accession>
<feature type="domain" description="NlpC/P60" evidence="11">
    <location>
        <begin position="2222"/>
        <end position="2346"/>
    </location>
</feature>
<keyword evidence="6" id="KW-0677">Repeat</keyword>
<dbReference type="InterPro" id="IPR000064">
    <property type="entry name" value="NLP_P60_dom"/>
</dbReference>
<dbReference type="SUPFAM" id="SSF53955">
    <property type="entry name" value="Lysozyme-like"/>
    <property type="match status" value="1"/>
</dbReference>
<dbReference type="InterPro" id="IPR010090">
    <property type="entry name" value="Phage_tape_meas"/>
</dbReference>
<gene>
    <name evidence="12" type="ORF">LDL_023</name>
</gene>
<sequence>MADRVGSGAEIKFRVGVDTSTAEKNLRELKKQFRNVNDEMKATDTQLAAAGDTFGLLENDLAHLEAAMKIQKAAVEKAKEEWEKMTKVVTDANGATRRVSDTTNHNANIVARARSEYDKQLVTLKKVSAQYDVIQAKVKVYNSNISELVEKHKAEQSVLEQEVKLAKAQGNETEAQAKQLKLLNKQYSDAVSESKRYEKTLKELKDSGLENTVQYKQQESALKKTQVQMAATKKSISDINASLEHSKLGIEAFNTSMEESEKAFEHALKVSSAYDNSVKQLDKQIEHSKEVQKTLAAEIKRVETAKQNLVKNAAKEKRATIENSDAYRSLSKHLADLEERQASSILQERALVKARKEALVQKTLETTGLKDFNKSFKETEELVKKQIERQRQLKGETSANLKAIELYKAQQEALKKEIGRLTSARGNLAKQGQKESESYKLVNKAIIENQARYTNLAKEIEKANTAIELNNTHVKENEAIAKKHDQIYRELDARFKDFNGTVKANVEQQKHLATQLNDSKAKIKSYKEALVALNKNYKDNEKEISEYELKLEQEKTKYSSLTKKMAEYRSGLVLLRTTQQNVTAINESAYNALKSQGRQYEANYVRIKALKKEHEELTAQLRIEKSLLETTARKSGVSSVAYANQASKVNGIQSRISSNANEANELIKNTALINSTNKRADAIVRLAKKYENLGVVLRGVGVAGVAGLAGLIYLGVQGSKIATDLNNTFTRTKNLIVTSNTETTAEITKNMAKMKRQVKDLASTYGESQKELAEGQQELIKRGYSSGQAVKAFGQYVKAAAATGEDFNEVTQVGAATLEAFDMRQTHTYSNSKKVLNAIAYAADMTASDFKSLGIGMEYVASYAHQAGISLEETASALGILSNNGLEAQKAGTGLRKIISSLTSPTKAAEEALKSVGLKTSDFVNKSGKLKSISQIFGLLAKHTEKISKAKKVDLLHKIFGQTGQNAAGIFLTNAQSALKGTAESVDELTSKVRKAEKNDYIGRLAKKNMNTLQGQLKILKQTWSVTETNFGQDVQPFLKNSVHVAQQVLKAFNDLPRPMRQTIEATTAIGLGFMTLAGAVGVFQKIMSPAVQLLMRFTVHDKAIKDEATGVVSSLSTEGSAVQALTEKYAKLAEEKKLASESYTGSSDVGGAEENVTNAVGDVTEAEKTAKTVTTGEKVAEEASEAAGVATTGKVAKNAEAKGVETVEKFAKGADKASKSASFRAAGRSILGKLFNAGMFVQTGISLVSSIHKSMTGKTANERWKGTGEAVAGSIAASATAYFTGNPILASVAYDVASTGGGALLGNEKVRKTVGKFNSKLDSHTSTYTPYTYSLSTGNVNPNDLNSGNYDSYGAKRLLDKEQKDYEKEQKRKRRLRKAQKVVDRVKTADFNFQESLANAEFEAKYDLSPTKKKIRKTYTVKSGDTLSSIAKKNHTTVSKLAKQNKIVNPNLVLAGKKLKINATIKAKVDAKALAKSIKSSFDSLISSTEKKNKKLQQANKKTIKNLFNSGLISKKTMNKLDKNNANITKSYKKTYSKVKSLTDQYTTALAQGRTKKAKQLKKQLVKEEHTLQTQLLKAQARGNTKLNSSLDTLKRKGYKISKKAALKQVEIATDAANKEIKAAYKTKKKTVQSAENKYKETVKSLKKLRDSHVGFTEDEYKDAVAKAKATKKATVTGAEETYKSSYKYYSKKQKAVVKLATKERKDIKKNLDKSEKYQLVSQKNAKKNLDKFKGSFQKSWDSFWGGLGKSWNDFWSGVGKAFDFHATLKKAIKNTTPSKYQTPKTKATHSGGHYVEAHANGGVAKSGVALVGEAGQELVYSPYSNHARLVGTKGAQFTNLKAGEHILNAKDTARLMSGNYVGKLPAYANGTVQSFAGGSYSLPSVSTGVKGISRLIQKLKSLDRQLRWLSKRIPKEFNKISSSLSDQMGSDGMFGVLRKSTKQLNRFNSATKKFSANIAKIWKNLNKKIVSNTDNTNDKQLDSVKDTLKKIENKTKNFSKNYYNDWRSLGKKLDKNWDTVLDNMYSTTRNSTKKIVNNINKAINGIDSVVAQFGGSKSAIKPIKFASGTGAFGSLRRPITKPTLAMLNDGNDSPSTGNKEIVWKPSKGSMELIHGRNVMRVLEPGDEVLNASETRELLSAQGIQHFAKGTGVTKALYNAAESYVNHPIKKLNSIFTIATDGLKGFFKNLGKGLEESTKKQSSTWWSTLWSMAGEKLDGGSSSYNGLLEAMEKFGDGHKYVWGATGPSTFDCSGLVMYALKKAFGIDYPHYSGSQYSVSQHIPKSKAKAGDLVFWGKGGSEHVGVYAGGNKFYSAQSPSQGIGMNTLDSVVGYGGPLFARVRGLGAKIASNKKKSKGSSNNLKKLIKSEVGSGFFKMMEALGDKYGDKYGDNVGGTFSPSMIRDAAKEMHVNPSRQFIKNLQAVIQNESGGRNIVQQIHDMNSGGNEARGILQFTPQTFKAFAVKGHTNIMNPYDQLLAFFNNSDWRNSIGWTTIWGTRKMDWLHSGPQGHRRYANGGIAKRPSIFGEEGAEMAIPLSDGHKTKREYELLGQTAAILASNDKANINALANNSNSAIEEKLDKLIALAQQMIVAYEQVKVAVPSDSIVQVVNKANLKKSIHQQMYGY</sequence>
<dbReference type="Gene3D" id="3.90.1720.10">
    <property type="entry name" value="endopeptidase domain like (from Nostoc punctiforme)"/>
    <property type="match status" value="1"/>
</dbReference>
<dbReference type="RefSeq" id="YP_009126465.1">
    <property type="nucleotide sequence ID" value="NC_026609.1"/>
</dbReference>
<keyword evidence="2" id="KW-1245">Viral tail assembly</keyword>
<evidence type="ECO:0000256" key="1">
    <source>
        <dbReference type="ARBA" id="ARBA00007074"/>
    </source>
</evidence>
<dbReference type="GeneID" id="23681226"/>
<dbReference type="PANTHER" id="PTHR37813:SF1">
    <property type="entry name" value="FELS-2 PROPHAGE PROTEIN"/>
    <property type="match status" value="1"/>
</dbReference>
<dbReference type="Pfam" id="PF01476">
    <property type="entry name" value="LysM"/>
    <property type="match status" value="1"/>
</dbReference>
<keyword evidence="4" id="KW-0645">Protease</keyword>
<dbReference type="NCBIfam" id="TIGR01760">
    <property type="entry name" value="tape_meas_TP901"/>
    <property type="match status" value="1"/>
</dbReference>
<evidence type="ECO:0000313" key="13">
    <source>
        <dbReference type="Proteomes" id="UP000030928"/>
    </source>
</evidence>
<evidence type="ECO:0000259" key="10">
    <source>
        <dbReference type="PROSITE" id="PS51782"/>
    </source>
</evidence>
<dbReference type="InterPro" id="IPR038765">
    <property type="entry name" value="Papain-like_cys_pep_sf"/>
</dbReference>
<dbReference type="CDD" id="cd13402">
    <property type="entry name" value="LT_TF-like"/>
    <property type="match status" value="1"/>
</dbReference>
<evidence type="ECO:0000256" key="6">
    <source>
        <dbReference type="ARBA" id="ARBA00022737"/>
    </source>
</evidence>
<evidence type="ECO:0000256" key="5">
    <source>
        <dbReference type="ARBA" id="ARBA00022729"/>
    </source>
</evidence>
<keyword evidence="5" id="KW-0732">Signal</keyword>
<dbReference type="PROSITE" id="PS51782">
    <property type="entry name" value="LYSM"/>
    <property type="match status" value="1"/>
</dbReference>
<keyword evidence="7" id="KW-0378">Hydrolase</keyword>
<feature type="coiled-coil region" evidence="9">
    <location>
        <begin position="516"/>
        <end position="564"/>
    </location>
</feature>
<keyword evidence="13" id="KW-1185">Reference proteome</keyword>
<keyword evidence="3" id="KW-1188">Viral release from host cell</keyword>
<evidence type="ECO:0000259" key="11">
    <source>
        <dbReference type="PROSITE" id="PS51935"/>
    </source>
</evidence>
<evidence type="ECO:0000256" key="3">
    <source>
        <dbReference type="ARBA" id="ARBA00022612"/>
    </source>
</evidence>
<evidence type="ECO:0000256" key="7">
    <source>
        <dbReference type="ARBA" id="ARBA00022801"/>
    </source>
</evidence>
<reference evidence="12 13" key="1">
    <citation type="journal article" date="2014" name="Appl. Environ. Microbiol.">
        <title>Genome and proteome analysis of bacteriophage Ldl1 reveals the existence of a novel phage group infecting Lactobacillus delbrueckii subsp. Lactis.</title>
        <authorList>
            <person name="Casey E."/>
            <person name="Mahony J."/>
            <person name="Neve H."/>
            <person name="Noben J.P."/>
            <person name="Bello F.D."/>
            <person name="van Sinderen D."/>
        </authorList>
    </citation>
    <scope>NUCLEOTIDE SEQUENCE [LARGE SCALE GENOMIC DNA]</scope>
    <source>
        <strain evidence="12">Ldl1</strain>
    </source>
</reference>
<dbReference type="SMART" id="SM00257">
    <property type="entry name" value="LysM"/>
    <property type="match status" value="1"/>
</dbReference>
<dbReference type="Pfam" id="PF10145">
    <property type="entry name" value="PhageMin_Tail"/>
    <property type="match status" value="1"/>
</dbReference>
<dbReference type="GO" id="GO:0001897">
    <property type="term" value="P:symbiont-mediated cytolysis of host cell"/>
    <property type="evidence" value="ECO:0007669"/>
    <property type="project" value="UniProtKB-ARBA"/>
</dbReference>
<dbReference type="GO" id="GO:0008234">
    <property type="term" value="F:cysteine-type peptidase activity"/>
    <property type="evidence" value="ECO:0007669"/>
    <property type="project" value="UniProtKB-KW"/>
</dbReference>
<keyword evidence="9" id="KW-0175">Coiled coil</keyword>
<proteinExistence type="inferred from homology"/>
<dbReference type="InterPro" id="IPR018392">
    <property type="entry name" value="LysM"/>
</dbReference>
<dbReference type="GO" id="GO:0006508">
    <property type="term" value="P:proteolysis"/>
    <property type="evidence" value="ECO:0007669"/>
    <property type="project" value="UniProtKB-KW"/>
</dbReference>
<organism evidence="12 13">
    <name type="scientific">Lactobacillus phage Ldl1</name>
    <dbReference type="NCBI Taxonomy" id="1552735"/>
    <lineage>
        <taxon>Viruses</taxon>
        <taxon>Duplodnaviria</taxon>
        <taxon>Heunggongvirae</taxon>
        <taxon>Uroviricota</taxon>
        <taxon>Caudoviricetes</taxon>
        <taxon>Tybeckvirinae</taxon>
        <taxon>Lidleunavirus</taxon>
        <taxon>Lidleunavirus Ldl1</taxon>
    </lineage>
</organism>
<comment type="similarity">
    <text evidence="1">Belongs to the peptidase C40 family.</text>
</comment>